<reference evidence="3 4" key="1">
    <citation type="submission" date="2017-03" db="EMBL/GenBank/DDBJ databases">
        <title>Genomes of endolithic fungi from Antarctica.</title>
        <authorList>
            <person name="Coleine C."/>
            <person name="Masonjones S."/>
            <person name="Stajich J.E."/>
        </authorList>
    </citation>
    <scope>NUCLEOTIDE SEQUENCE [LARGE SCALE GENOMIC DNA]</scope>
    <source>
        <strain evidence="3 4">CCFEE 5311</strain>
    </source>
</reference>
<dbReference type="InterPro" id="IPR013149">
    <property type="entry name" value="ADH-like_C"/>
</dbReference>
<dbReference type="Proteomes" id="UP000310066">
    <property type="component" value="Unassembled WGS sequence"/>
</dbReference>
<dbReference type="PANTHER" id="PTHR45033:SF2">
    <property type="entry name" value="ZINC-TYPE ALCOHOL DEHYDROGENASE-LIKE PROTEIN C1773.06C"/>
    <property type="match status" value="1"/>
</dbReference>
<dbReference type="CDD" id="cd08276">
    <property type="entry name" value="MDR7"/>
    <property type="match status" value="1"/>
</dbReference>
<gene>
    <name evidence="3" type="ORF">B0A54_15624</name>
</gene>
<dbReference type="Gene3D" id="3.90.180.10">
    <property type="entry name" value="Medium-chain alcohol dehydrogenases, catalytic domain"/>
    <property type="match status" value="1"/>
</dbReference>
<dbReference type="InterPro" id="IPR052711">
    <property type="entry name" value="Zinc_ADH-like"/>
</dbReference>
<dbReference type="GO" id="GO:0016491">
    <property type="term" value="F:oxidoreductase activity"/>
    <property type="evidence" value="ECO:0007669"/>
    <property type="project" value="InterPro"/>
</dbReference>
<dbReference type="InterPro" id="IPR013154">
    <property type="entry name" value="ADH-like_N"/>
</dbReference>
<feature type="region of interest" description="Disordered" evidence="1">
    <location>
        <begin position="1"/>
        <end position="20"/>
    </location>
</feature>
<dbReference type="STRING" id="329885.A0A4U0UE57"/>
<dbReference type="Gene3D" id="3.40.50.720">
    <property type="entry name" value="NAD(P)-binding Rossmann-like Domain"/>
    <property type="match status" value="1"/>
</dbReference>
<dbReference type="InterPro" id="IPR011032">
    <property type="entry name" value="GroES-like_sf"/>
</dbReference>
<evidence type="ECO:0000313" key="4">
    <source>
        <dbReference type="Proteomes" id="UP000310066"/>
    </source>
</evidence>
<dbReference type="PANTHER" id="PTHR45033">
    <property type="match status" value="1"/>
</dbReference>
<dbReference type="InterPro" id="IPR036291">
    <property type="entry name" value="NAD(P)-bd_dom_sf"/>
</dbReference>
<dbReference type="Pfam" id="PF00107">
    <property type="entry name" value="ADH_zinc_N"/>
    <property type="match status" value="1"/>
</dbReference>
<evidence type="ECO:0000256" key="1">
    <source>
        <dbReference type="SAM" id="MobiDB-lite"/>
    </source>
</evidence>
<proteinExistence type="predicted"/>
<dbReference type="SMART" id="SM00829">
    <property type="entry name" value="PKS_ER"/>
    <property type="match status" value="1"/>
</dbReference>
<accession>A0A4U0UE57</accession>
<evidence type="ECO:0000259" key="2">
    <source>
        <dbReference type="SMART" id="SM00829"/>
    </source>
</evidence>
<feature type="domain" description="Enoyl reductase (ER)" evidence="2">
    <location>
        <begin position="41"/>
        <end position="370"/>
    </location>
</feature>
<dbReference type="AlphaFoldDB" id="A0A4U0UE57"/>
<dbReference type="InterPro" id="IPR020843">
    <property type="entry name" value="ER"/>
</dbReference>
<name>A0A4U0UE57_9PEZI</name>
<evidence type="ECO:0000313" key="3">
    <source>
        <dbReference type="EMBL" id="TKA32635.1"/>
    </source>
</evidence>
<dbReference type="SUPFAM" id="SSF50129">
    <property type="entry name" value="GroES-like"/>
    <property type="match status" value="1"/>
</dbReference>
<comment type="caution">
    <text evidence="3">The sequence shown here is derived from an EMBL/GenBank/DDBJ whole genome shotgun (WGS) entry which is preliminary data.</text>
</comment>
<dbReference type="OrthoDB" id="3509362at2759"/>
<dbReference type="EMBL" id="NAJP01000090">
    <property type="protein sequence ID" value="TKA32635.1"/>
    <property type="molecule type" value="Genomic_DNA"/>
</dbReference>
<dbReference type="SUPFAM" id="SSF51735">
    <property type="entry name" value="NAD(P)-binding Rossmann-fold domains"/>
    <property type="match status" value="1"/>
</dbReference>
<dbReference type="Pfam" id="PF08240">
    <property type="entry name" value="ADH_N"/>
    <property type="match status" value="1"/>
</dbReference>
<sequence>MSWSGEHISITKSPGQNHGEYQPSFRHITYLKMANQAWQLTAPGAITLNDLETPIPKPGSYQALVRIHAVALNPGDNLLANFSDKYPVKAKLGQILATDGAGVIEEPGPHSIWKKGDRVVIHPSKWLSGPQENMTFDSFAGTTADGMLRRWLVWDDDRLFRAPSHLSLEEASTLFVAGVTAYRALFYGSFRPQPGMTVLTQGTGGVSCFAILFAKAAGMKVVATSSSDEKLEVARKLGADSTINYRTTPEWGQEARKLTGGKGVDLVVDIVGGPSLVQAIRATRFGGGIAVLGQLVDEPTAEINTSQILGGALTIFGQAGSGSKEVSDEMSNFVEEHRLRPQIARVFEWEEADQALKALERLSAPGKIVVRV</sequence>
<protein>
    <recommendedName>
        <fullName evidence="2">Enoyl reductase (ER) domain-containing protein</fullName>
    </recommendedName>
</protein>
<organism evidence="3 4">
    <name type="scientific">Friedmanniomyces endolithicus</name>
    <dbReference type="NCBI Taxonomy" id="329885"/>
    <lineage>
        <taxon>Eukaryota</taxon>
        <taxon>Fungi</taxon>
        <taxon>Dikarya</taxon>
        <taxon>Ascomycota</taxon>
        <taxon>Pezizomycotina</taxon>
        <taxon>Dothideomycetes</taxon>
        <taxon>Dothideomycetidae</taxon>
        <taxon>Mycosphaerellales</taxon>
        <taxon>Teratosphaeriaceae</taxon>
        <taxon>Friedmanniomyces</taxon>
    </lineage>
</organism>